<dbReference type="EMBL" id="JAFCMP010000073">
    <property type="protein sequence ID" value="KAG5188259.1"/>
    <property type="molecule type" value="Genomic_DNA"/>
</dbReference>
<reference evidence="3" key="1">
    <citation type="submission" date="2021-02" db="EMBL/GenBank/DDBJ databases">
        <title>First Annotated Genome of the Yellow-green Alga Tribonema minus.</title>
        <authorList>
            <person name="Mahan K.M."/>
        </authorList>
    </citation>
    <scope>NUCLEOTIDE SEQUENCE</scope>
    <source>
        <strain evidence="3">UTEX B ZZ1240</strain>
    </source>
</reference>
<keyword evidence="4" id="KW-1185">Reference proteome</keyword>
<dbReference type="OrthoDB" id="48194at2759"/>
<accession>A0A836CJZ8</accession>
<feature type="region of interest" description="Disordered" evidence="1">
    <location>
        <begin position="61"/>
        <end position="83"/>
    </location>
</feature>
<proteinExistence type="predicted"/>
<organism evidence="3 4">
    <name type="scientific">Tribonema minus</name>
    <dbReference type="NCBI Taxonomy" id="303371"/>
    <lineage>
        <taxon>Eukaryota</taxon>
        <taxon>Sar</taxon>
        <taxon>Stramenopiles</taxon>
        <taxon>Ochrophyta</taxon>
        <taxon>PX clade</taxon>
        <taxon>Xanthophyceae</taxon>
        <taxon>Tribonematales</taxon>
        <taxon>Tribonemataceae</taxon>
        <taxon>Tribonema</taxon>
    </lineage>
</organism>
<evidence type="ECO:0008006" key="5">
    <source>
        <dbReference type="Google" id="ProtNLM"/>
    </source>
</evidence>
<evidence type="ECO:0000256" key="1">
    <source>
        <dbReference type="SAM" id="MobiDB-lite"/>
    </source>
</evidence>
<name>A0A836CJZ8_9STRA</name>
<protein>
    <recommendedName>
        <fullName evidence="5">DUF1826 domain-containing protein</fullName>
    </recommendedName>
</protein>
<gene>
    <name evidence="3" type="ORF">JKP88DRAFT_206719</name>
</gene>
<keyword evidence="2" id="KW-0732">Signal</keyword>
<dbReference type="InterPro" id="IPR014955">
    <property type="entry name" value="DUF1826"/>
</dbReference>
<evidence type="ECO:0000313" key="4">
    <source>
        <dbReference type="Proteomes" id="UP000664859"/>
    </source>
</evidence>
<feature type="chain" id="PRO_5032519827" description="DUF1826 domain-containing protein" evidence="2">
    <location>
        <begin position="23"/>
        <end position="311"/>
    </location>
</feature>
<evidence type="ECO:0000256" key="2">
    <source>
        <dbReference type="SAM" id="SignalP"/>
    </source>
</evidence>
<feature type="signal peptide" evidence="2">
    <location>
        <begin position="1"/>
        <end position="22"/>
    </location>
</feature>
<dbReference type="Pfam" id="PF08856">
    <property type="entry name" value="DUF1826"/>
    <property type="match status" value="1"/>
</dbReference>
<evidence type="ECO:0000313" key="3">
    <source>
        <dbReference type="EMBL" id="KAG5188259.1"/>
    </source>
</evidence>
<dbReference type="Proteomes" id="UP000664859">
    <property type="component" value="Unassembled WGS sequence"/>
</dbReference>
<sequence length="311" mass="33811">MSGLSAARILVAVGLIVSFLRAESFLTTSHSVHSAWQASTHFHHRRSVRGSAARLQAIPPPLSEWSGATKSRATDPRARSSTASTSTSTVDWWCGEEGRLYDPCHYLTEGVSVLVLKRSGAVQPLPPADQLAALCREAAPFRREVLAVALGDLAEWVEYLLQPFTEVHSETSTHVLQWLRRDIEAAVSEYTRVLQHGGSEGALLDVKLELGAKVRCPKFHVDKVFMRALCTYVGPGTEWLDNADADRAAMASGGDSAAVCRGRPERIQRAEQGDLLMLMGGLKNGVVHRSPPLAIGERRLLLTIDESLGGD</sequence>
<dbReference type="AlphaFoldDB" id="A0A836CJZ8"/>
<comment type="caution">
    <text evidence="3">The sequence shown here is derived from an EMBL/GenBank/DDBJ whole genome shotgun (WGS) entry which is preliminary data.</text>
</comment>